<organism evidence="9 10">
    <name type="scientific">Larkinella rosea</name>
    <dbReference type="NCBI Taxonomy" id="2025312"/>
    <lineage>
        <taxon>Bacteria</taxon>
        <taxon>Pseudomonadati</taxon>
        <taxon>Bacteroidota</taxon>
        <taxon>Cytophagia</taxon>
        <taxon>Cytophagales</taxon>
        <taxon>Spirosomataceae</taxon>
        <taxon>Larkinella</taxon>
    </lineage>
</organism>
<name>A0A3P1BPK2_9BACT</name>
<evidence type="ECO:0000256" key="1">
    <source>
        <dbReference type="ARBA" id="ARBA00005715"/>
    </source>
</evidence>
<keyword evidence="10" id="KW-1185">Reference proteome</keyword>
<proteinExistence type="inferred from homology"/>
<feature type="domain" description="Four-carbon acid sugar kinase nucleotide binding" evidence="8">
    <location>
        <begin position="319"/>
        <end position="393"/>
    </location>
</feature>
<protein>
    <submittedName>
        <fullName evidence="9">Four-carbon acid sugar kinase family protein</fullName>
    </submittedName>
</protein>
<evidence type="ECO:0000256" key="3">
    <source>
        <dbReference type="ARBA" id="ARBA00022741"/>
    </source>
</evidence>
<dbReference type="SUPFAM" id="SSF142764">
    <property type="entry name" value="YgbK-like"/>
    <property type="match status" value="1"/>
</dbReference>
<evidence type="ECO:0000256" key="5">
    <source>
        <dbReference type="ARBA" id="ARBA00022840"/>
    </source>
</evidence>
<dbReference type="Pfam" id="PF07005">
    <property type="entry name" value="SBD_N"/>
    <property type="match status" value="1"/>
</dbReference>
<keyword evidence="3" id="KW-0547">Nucleotide-binding</keyword>
<keyword evidence="6" id="KW-0119">Carbohydrate metabolism</keyword>
<evidence type="ECO:0000313" key="9">
    <source>
        <dbReference type="EMBL" id="RRB02434.1"/>
    </source>
</evidence>
<comment type="similarity">
    <text evidence="1">Belongs to the four-carbon acid sugar kinase family.</text>
</comment>
<sequence>MPCFWRLNRRCNWQKTGGKTCNQRKMIAVIADDFTGAAELGGIGLSFGLEVEMAMSVDSRSTADLLVVATDTRSVSEEVAVQKVTEISEALAQLKPQLIYKKIDSVLRGHVVAETLAQLQVLDMPKALLIPANPALGRTLVNGQYFVNGKPIHQTHFANDPEFPVTESDVLMRFQDKSDAVFVRTQSEQLPDDGIVIGEVEKPADLVMWVNRVDQRTLVGGGSGFFSAVLASQFMPKTGLAKPVRWGKRWLYVCGSAFGEPVELVKKAASTGYSVYYLPEQLADFDDQDWVDWVTDLGTSLQQSKPVLLAIDPIRAQRSDALQLRTAMGQAVKAVFGKILVHELVIEGGSTASAVLQEIGITRLIPTEELATGVVRSIAIGKVDLHVTVKPGSYRWPTGLWPF</sequence>
<evidence type="ECO:0000313" key="10">
    <source>
        <dbReference type="Proteomes" id="UP000271925"/>
    </source>
</evidence>
<keyword evidence="2" id="KW-0808">Transferase</keyword>
<evidence type="ECO:0000256" key="6">
    <source>
        <dbReference type="ARBA" id="ARBA00023277"/>
    </source>
</evidence>
<dbReference type="OrthoDB" id="9778478at2"/>
<dbReference type="Pfam" id="PF17042">
    <property type="entry name" value="NBD_C"/>
    <property type="match status" value="1"/>
</dbReference>
<dbReference type="GO" id="GO:0005524">
    <property type="term" value="F:ATP binding"/>
    <property type="evidence" value="ECO:0007669"/>
    <property type="project" value="UniProtKB-KW"/>
</dbReference>
<comment type="caution">
    <text evidence="9">The sequence shown here is derived from an EMBL/GenBank/DDBJ whole genome shotgun (WGS) entry which is preliminary data.</text>
</comment>
<evidence type="ECO:0000256" key="2">
    <source>
        <dbReference type="ARBA" id="ARBA00022679"/>
    </source>
</evidence>
<dbReference type="InterPro" id="IPR037051">
    <property type="entry name" value="4-carb_acid_sugar_kinase_N_sf"/>
</dbReference>
<reference evidence="9 10" key="1">
    <citation type="submission" date="2018-11" db="EMBL/GenBank/DDBJ databases">
        <authorList>
            <person name="Zhou Z."/>
            <person name="Wang G."/>
        </authorList>
    </citation>
    <scope>NUCLEOTIDE SEQUENCE [LARGE SCALE GENOMIC DNA]</scope>
    <source>
        <strain evidence="9 10">KCTC52004</strain>
    </source>
</reference>
<accession>A0A3P1BPK2</accession>
<dbReference type="Gene3D" id="3.40.50.10840">
    <property type="entry name" value="Putative sugar-binding, N-terminal domain"/>
    <property type="match status" value="1"/>
</dbReference>
<evidence type="ECO:0000259" key="7">
    <source>
        <dbReference type="Pfam" id="PF07005"/>
    </source>
</evidence>
<evidence type="ECO:0000259" key="8">
    <source>
        <dbReference type="Pfam" id="PF17042"/>
    </source>
</evidence>
<feature type="domain" description="Four-carbon acid sugar kinase N-terminal" evidence="7">
    <location>
        <begin position="27"/>
        <end position="189"/>
    </location>
</feature>
<dbReference type="Gene3D" id="3.40.980.20">
    <property type="entry name" value="Four-carbon acid sugar kinase, nucleotide binding domain"/>
    <property type="match status" value="1"/>
</dbReference>
<dbReference type="InterPro" id="IPR010737">
    <property type="entry name" value="4-carb_acid_sugar_kinase_N"/>
</dbReference>
<dbReference type="EMBL" id="RQJO01000009">
    <property type="protein sequence ID" value="RRB02434.1"/>
    <property type="molecule type" value="Genomic_DNA"/>
</dbReference>
<dbReference type="AlphaFoldDB" id="A0A3P1BPK2"/>
<dbReference type="GO" id="GO:0016301">
    <property type="term" value="F:kinase activity"/>
    <property type="evidence" value="ECO:0007669"/>
    <property type="project" value="UniProtKB-KW"/>
</dbReference>
<evidence type="ECO:0000256" key="4">
    <source>
        <dbReference type="ARBA" id="ARBA00022777"/>
    </source>
</evidence>
<dbReference type="InterPro" id="IPR031475">
    <property type="entry name" value="NBD_C"/>
</dbReference>
<keyword evidence="4 9" id="KW-0418">Kinase</keyword>
<gene>
    <name evidence="9" type="ORF">EHT25_18410</name>
</gene>
<dbReference type="Proteomes" id="UP000271925">
    <property type="component" value="Unassembled WGS sequence"/>
</dbReference>
<keyword evidence="5" id="KW-0067">ATP-binding</keyword>
<dbReference type="InterPro" id="IPR042213">
    <property type="entry name" value="NBD_C_sf"/>
</dbReference>